<evidence type="ECO:0000313" key="3">
    <source>
        <dbReference type="EMBL" id="KJF16547.1"/>
    </source>
</evidence>
<sequence>MAADKKSKTEKPTAKRIKKARSEGSVAKSPELFSWFSLLAATILMPILLGPAEQKIEVLFYTIPRVTLNPTTTSTTAMLSDGFSAFVLIVGPIIGGAALVAIIISVAQTGFGLFYKSITPKLSKVSPLKGIKKIFSPSGLTEVLKSFVKLVVVVGLGYSQVHGLTSLLSTNSNLAIGSVTTETAGIVLGAARMIAGFGLVIAVADYARQKKMLTKSLKMTKQEVKEENKDDQGDPTVKGRIRRMQMQMSRQRMMAAIAKSTVVVVNPTHFAVALSYNPKISPAPRVVAKGKDNIALLIKERASQNHVPIVRDAPLARALYVSTKIDDQIPFVLYKAVAKLIAFVFKLSAFAKSQEMSHTTPSAEIPNELLIKADSIA</sequence>
<organism evidence="3 4">
    <name type="scientific">Acidithrix ferrooxidans</name>
    <dbReference type="NCBI Taxonomy" id="1280514"/>
    <lineage>
        <taxon>Bacteria</taxon>
        <taxon>Bacillati</taxon>
        <taxon>Actinomycetota</taxon>
        <taxon>Acidimicrobiia</taxon>
        <taxon>Acidimicrobiales</taxon>
        <taxon>Acidimicrobiaceae</taxon>
        <taxon>Acidithrix</taxon>
    </lineage>
</organism>
<dbReference type="SUPFAM" id="SSF160544">
    <property type="entry name" value="EscU C-terminal domain-like"/>
    <property type="match status" value="1"/>
</dbReference>
<dbReference type="PATRIC" id="fig|1280514.3.peg.3422"/>
<keyword evidence="2" id="KW-0472">Membrane</keyword>
<evidence type="ECO:0000256" key="2">
    <source>
        <dbReference type="SAM" id="Phobius"/>
    </source>
</evidence>
<protein>
    <submittedName>
        <fullName evidence="3">Flagellar biosynthetic protein FlhB</fullName>
    </submittedName>
</protein>
<dbReference type="Gene3D" id="6.10.250.2080">
    <property type="match status" value="1"/>
</dbReference>
<dbReference type="STRING" id="1280514.AXFE_26100"/>
<evidence type="ECO:0000313" key="4">
    <source>
        <dbReference type="Proteomes" id="UP000032360"/>
    </source>
</evidence>
<feature type="transmembrane region" description="Helical" evidence="2">
    <location>
        <begin position="32"/>
        <end position="52"/>
    </location>
</feature>
<dbReference type="PANTHER" id="PTHR30531:SF12">
    <property type="entry name" value="FLAGELLAR BIOSYNTHETIC PROTEIN FLHB"/>
    <property type="match status" value="1"/>
</dbReference>
<feature type="region of interest" description="Disordered" evidence="1">
    <location>
        <begin position="1"/>
        <end position="22"/>
    </location>
</feature>
<evidence type="ECO:0000256" key="1">
    <source>
        <dbReference type="SAM" id="MobiDB-lite"/>
    </source>
</evidence>
<comment type="caution">
    <text evidence="3">The sequence shown here is derived from an EMBL/GenBank/DDBJ whole genome shotgun (WGS) entry which is preliminary data.</text>
</comment>
<dbReference type="GO" id="GO:0009306">
    <property type="term" value="P:protein secretion"/>
    <property type="evidence" value="ECO:0007669"/>
    <property type="project" value="InterPro"/>
</dbReference>
<dbReference type="PRINTS" id="PR00950">
    <property type="entry name" value="TYPE3IMSPROT"/>
</dbReference>
<feature type="compositionally biased region" description="Basic and acidic residues" evidence="1">
    <location>
        <begin position="1"/>
        <end position="13"/>
    </location>
</feature>
<name>A0A0D8HFI3_9ACTN</name>
<dbReference type="EMBL" id="JXYS01000080">
    <property type="protein sequence ID" value="KJF16547.1"/>
    <property type="molecule type" value="Genomic_DNA"/>
</dbReference>
<dbReference type="Gene3D" id="3.40.1690.10">
    <property type="entry name" value="secretion proteins EscU"/>
    <property type="match status" value="1"/>
</dbReference>
<dbReference type="Proteomes" id="UP000032360">
    <property type="component" value="Unassembled WGS sequence"/>
</dbReference>
<feature type="transmembrane region" description="Helical" evidence="2">
    <location>
        <begin position="184"/>
        <end position="207"/>
    </location>
</feature>
<dbReference type="PANTHER" id="PTHR30531">
    <property type="entry name" value="FLAGELLAR BIOSYNTHETIC PROTEIN FLHB"/>
    <property type="match status" value="1"/>
</dbReference>
<dbReference type="InterPro" id="IPR029025">
    <property type="entry name" value="T3SS_substrate_exporter_C"/>
</dbReference>
<reference evidence="3 4" key="1">
    <citation type="submission" date="2015-01" db="EMBL/GenBank/DDBJ databases">
        <title>Draft genome of the acidophilic iron oxidizer Acidithrix ferrooxidans strain Py-F3.</title>
        <authorList>
            <person name="Poehlein A."/>
            <person name="Eisen S."/>
            <person name="Schloemann M."/>
            <person name="Johnson B.D."/>
            <person name="Daniel R."/>
            <person name="Muehling M."/>
        </authorList>
    </citation>
    <scope>NUCLEOTIDE SEQUENCE [LARGE SCALE GENOMIC DNA]</scope>
    <source>
        <strain evidence="3 4">Py-F3</strain>
    </source>
</reference>
<keyword evidence="3" id="KW-0969">Cilium</keyword>
<keyword evidence="3" id="KW-0282">Flagellum</keyword>
<dbReference type="InterPro" id="IPR006135">
    <property type="entry name" value="T3SS_substrate_exporter"/>
</dbReference>
<dbReference type="OrthoDB" id="9807950at2"/>
<keyword evidence="2" id="KW-1133">Transmembrane helix</keyword>
<feature type="transmembrane region" description="Helical" evidence="2">
    <location>
        <begin position="85"/>
        <end position="115"/>
    </location>
</feature>
<gene>
    <name evidence="3" type="primary">flhB</name>
    <name evidence="3" type="ORF">AXFE_26100</name>
</gene>
<keyword evidence="2" id="KW-0812">Transmembrane</keyword>
<proteinExistence type="predicted"/>
<dbReference type="GO" id="GO:0005886">
    <property type="term" value="C:plasma membrane"/>
    <property type="evidence" value="ECO:0007669"/>
    <property type="project" value="TreeGrafter"/>
</dbReference>
<dbReference type="Pfam" id="PF01312">
    <property type="entry name" value="Bac_export_2"/>
    <property type="match status" value="1"/>
</dbReference>
<keyword evidence="4" id="KW-1185">Reference proteome</keyword>
<keyword evidence="3" id="KW-0966">Cell projection</keyword>
<dbReference type="RefSeq" id="WP_052606309.1">
    <property type="nucleotide sequence ID" value="NZ_JXYS01000080.1"/>
</dbReference>
<accession>A0A0D8HFI3</accession>
<dbReference type="AlphaFoldDB" id="A0A0D8HFI3"/>